<dbReference type="PIRSF" id="PIRSF000189">
    <property type="entry name" value="D-aa_oxidase"/>
    <property type="match status" value="1"/>
</dbReference>
<name>A0A9P8Q4M3_WICPI</name>
<dbReference type="SUPFAM" id="SSF54373">
    <property type="entry name" value="FAD-linked reductases, C-terminal domain"/>
    <property type="match status" value="1"/>
</dbReference>
<dbReference type="InterPro" id="IPR023209">
    <property type="entry name" value="DAO"/>
</dbReference>
<evidence type="ECO:0000256" key="3">
    <source>
        <dbReference type="ARBA" id="ARBA00022630"/>
    </source>
</evidence>
<keyword evidence="4 6" id="KW-0274">FAD</keyword>
<comment type="similarity">
    <text evidence="2">Belongs to the DAMOX/DASOX family.</text>
</comment>
<feature type="domain" description="FAD dependent oxidoreductase" evidence="7">
    <location>
        <begin position="7"/>
        <end position="335"/>
    </location>
</feature>
<reference evidence="8" key="1">
    <citation type="journal article" date="2021" name="Open Biol.">
        <title>Shared evolutionary footprints suggest mitochondrial oxidative damage underlies multiple complex I losses in fungi.</title>
        <authorList>
            <person name="Schikora-Tamarit M.A."/>
            <person name="Marcet-Houben M."/>
            <person name="Nosek J."/>
            <person name="Gabaldon T."/>
        </authorList>
    </citation>
    <scope>NUCLEOTIDE SEQUENCE</scope>
    <source>
        <strain evidence="8">CBS2887</strain>
    </source>
</reference>
<dbReference type="GO" id="GO:0003884">
    <property type="term" value="F:D-amino-acid oxidase activity"/>
    <property type="evidence" value="ECO:0007669"/>
    <property type="project" value="InterPro"/>
</dbReference>
<dbReference type="GO" id="GO:0019478">
    <property type="term" value="P:D-amino acid catabolic process"/>
    <property type="evidence" value="ECO:0007669"/>
    <property type="project" value="TreeGrafter"/>
</dbReference>
<feature type="binding site" evidence="6">
    <location>
        <position position="189"/>
    </location>
    <ligand>
        <name>FAD</name>
        <dbReference type="ChEBI" id="CHEBI:57692"/>
    </ligand>
</feature>
<comment type="caution">
    <text evidence="8">The sequence shown here is derived from an EMBL/GenBank/DDBJ whole genome shotgun (WGS) entry which is preliminary data.</text>
</comment>
<comment type="cofactor">
    <cofactor evidence="1 6">
        <name>FAD</name>
        <dbReference type="ChEBI" id="CHEBI:57692"/>
    </cofactor>
</comment>
<reference evidence="8" key="2">
    <citation type="submission" date="2021-01" db="EMBL/GenBank/DDBJ databases">
        <authorList>
            <person name="Schikora-Tamarit M.A."/>
        </authorList>
    </citation>
    <scope>NUCLEOTIDE SEQUENCE</scope>
    <source>
        <strain evidence="8">CBS2887</strain>
    </source>
</reference>
<evidence type="ECO:0000313" key="9">
    <source>
        <dbReference type="Proteomes" id="UP000774326"/>
    </source>
</evidence>
<evidence type="ECO:0000256" key="6">
    <source>
        <dbReference type="PIRSR" id="PIRSR000189-1"/>
    </source>
</evidence>
<feature type="binding site" evidence="6">
    <location>
        <begin position="47"/>
        <end position="48"/>
    </location>
    <ligand>
        <name>FAD</name>
        <dbReference type="ChEBI" id="CHEBI:57692"/>
    </ligand>
</feature>
<evidence type="ECO:0000256" key="5">
    <source>
        <dbReference type="ARBA" id="ARBA00023002"/>
    </source>
</evidence>
<dbReference type="GO" id="GO:0005737">
    <property type="term" value="C:cytoplasm"/>
    <property type="evidence" value="ECO:0007669"/>
    <property type="project" value="TreeGrafter"/>
</dbReference>
<accession>A0A9P8Q4M3</accession>
<dbReference type="AlphaFoldDB" id="A0A9P8Q4M3"/>
<proteinExistence type="inferred from homology"/>
<dbReference type="InterPro" id="IPR006076">
    <property type="entry name" value="FAD-dep_OxRdtase"/>
</dbReference>
<keyword evidence="3" id="KW-0285">Flavoprotein</keyword>
<sequence>MSTNTEITVIGAGVIGLTSALKLSESGYNVTIVAAHFPSDGLSPKYTSNWAGAHYRPFPSHTEKDFQDSQLTRLTQDYFRKLSVLEPESSIRFIPGVDYVEEKGIYDVKAKGYFEEIKDLEEIPADLLPKGVQFGAQYDTWVLNSPFYLQYLERKLRFQQGVRFIKSDLISLNQISEASPSSSTFINCTGLGLQYQGGYDPKCFPIRGQTLLLRVPPTCPYLKKTITHQGKDGLWTFVIPRPLNGGVILGGTKQFNDLQSTPRDSDTESLIERAKVLYPEVFFEDGTVDIQGVNVGFRPAREGGVRVEAEVIEGKRFVHAYGAGGMGFELSYGVACKVQEIVGSPKQKSKL</sequence>
<dbReference type="EMBL" id="JAEUBG010002887">
    <property type="protein sequence ID" value="KAH3683887.1"/>
    <property type="molecule type" value="Genomic_DNA"/>
</dbReference>
<dbReference type="PANTHER" id="PTHR11530:SF26">
    <property type="entry name" value="FAD DEPENDENT OXIDOREDUCTASE SUPERFAMILY (AFU_ORTHOLOGUE AFUA_5G13940)"/>
    <property type="match status" value="1"/>
</dbReference>
<gene>
    <name evidence="8" type="ORF">WICPIJ_005148</name>
</gene>
<dbReference type="Pfam" id="PF01266">
    <property type="entry name" value="DAO"/>
    <property type="match status" value="1"/>
</dbReference>
<evidence type="ECO:0000256" key="1">
    <source>
        <dbReference type="ARBA" id="ARBA00001974"/>
    </source>
</evidence>
<evidence type="ECO:0000256" key="4">
    <source>
        <dbReference type="ARBA" id="ARBA00022827"/>
    </source>
</evidence>
<evidence type="ECO:0000256" key="2">
    <source>
        <dbReference type="ARBA" id="ARBA00006730"/>
    </source>
</evidence>
<feature type="binding site" evidence="6">
    <location>
        <position position="298"/>
    </location>
    <ligand>
        <name>D-dopa</name>
        <dbReference type="ChEBI" id="CHEBI:149689"/>
    </ligand>
</feature>
<evidence type="ECO:0000313" key="8">
    <source>
        <dbReference type="EMBL" id="KAH3683887.1"/>
    </source>
</evidence>
<feature type="binding site" evidence="6">
    <location>
        <position position="325"/>
    </location>
    <ligand>
        <name>D-dopa</name>
        <dbReference type="ChEBI" id="CHEBI:149689"/>
    </ligand>
</feature>
<organism evidence="8 9">
    <name type="scientific">Wickerhamomyces pijperi</name>
    <name type="common">Yeast</name>
    <name type="synonym">Pichia pijperi</name>
    <dbReference type="NCBI Taxonomy" id="599730"/>
    <lineage>
        <taxon>Eukaryota</taxon>
        <taxon>Fungi</taxon>
        <taxon>Dikarya</taxon>
        <taxon>Ascomycota</taxon>
        <taxon>Saccharomycotina</taxon>
        <taxon>Saccharomycetes</taxon>
        <taxon>Phaffomycetales</taxon>
        <taxon>Wickerhamomycetaceae</taxon>
        <taxon>Wickerhamomyces</taxon>
    </lineage>
</organism>
<dbReference type="Gene3D" id="3.30.9.10">
    <property type="entry name" value="D-Amino Acid Oxidase, subunit A, domain 2"/>
    <property type="match status" value="1"/>
</dbReference>
<evidence type="ECO:0000259" key="7">
    <source>
        <dbReference type="Pfam" id="PF01266"/>
    </source>
</evidence>
<dbReference type="OrthoDB" id="2015447at2759"/>
<dbReference type="GO" id="GO:0071949">
    <property type="term" value="F:FAD binding"/>
    <property type="evidence" value="ECO:0007669"/>
    <property type="project" value="InterPro"/>
</dbReference>
<dbReference type="Gene3D" id="3.40.50.720">
    <property type="entry name" value="NAD(P)-binding Rossmann-like Domain"/>
    <property type="match status" value="1"/>
</dbReference>
<protein>
    <recommendedName>
        <fullName evidence="7">FAD dependent oxidoreductase domain-containing protein</fullName>
    </recommendedName>
</protein>
<dbReference type="Proteomes" id="UP000774326">
    <property type="component" value="Unassembled WGS sequence"/>
</dbReference>
<keyword evidence="5" id="KW-0560">Oxidoreductase</keyword>
<keyword evidence="9" id="KW-1185">Reference proteome</keyword>
<dbReference type="SUPFAM" id="SSF51971">
    <property type="entry name" value="Nucleotide-binding domain"/>
    <property type="match status" value="1"/>
</dbReference>
<dbReference type="PANTHER" id="PTHR11530">
    <property type="entry name" value="D-AMINO ACID OXIDASE"/>
    <property type="match status" value="1"/>
</dbReference>